<reference evidence="2 3" key="1">
    <citation type="submission" date="2024-02" db="EMBL/GenBank/DDBJ databases">
        <authorList>
            <person name="Vignale AGUSTIN F."/>
            <person name="Sosa J E."/>
            <person name="Modenutti C."/>
        </authorList>
    </citation>
    <scope>NUCLEOTIDE SEQUENCE [LARGE SCALE GENOMIC DNA]</scope>
</reference>
<organism evidence="2 3">
    <name type="scientific">Ilex paraguariensis</name>
    <name type="common">yerba mate</name>
    <dbReference type="NCBI Taxonomy" id="185542"/>
    <lineage>
        <taxon>Eukaryota</taxon>
        <taxon>Viridiplantae</taxon>
        <taxon>Streptophyta</taxon>
        <taxon>Embryophyta</taxon>
        <taxon>Tracheophyta</taxon>
        <taxon>Spermatophyta</taxon>
        <taxon>Magnoliopsida</taxon>
        <taxon>eudicotyledons</taxon>
        <taxon>Gunneridae</taxon>
        <taxon>Pentapetalae</taxon>
        <taxon>asterids</taxon>
        <taxon>campanulids</taxon>
        <taxon>Aquifoliales</taxon>
        <taxon>Aquifoliaceae</taxon>
        <taxon>Ilex</taxon>
    </lineage>
</organism>
<feature type="region of interest" description="Disordered" evidence="1">
    <location>
        <begin position="1"/>
        <end position="20"/>
    </location>
</feature>
<comment type="caution">
    <text evidence="2">The sequence shown here is derived from an EMBL/GenBank/DDBJ whole genome shotgun (WGS) entry which is preliminary data.</text>
</comment>
<protein>
    <submittedName>
        <fullName evidence="2">Uncharacterized protein</fullName>
    </submittedName>
</protein>
<dbReference type="AlphaFoldDB" id="A0ABC8QS25"/>
<dbReference type="EMBL" id="CAUOFW020000715">
    <property type="protein sequence ID" value="CAK9135524.1"/>
    <property type="molecule type" value="Genomic_DNA"/>
</dbReference>
<evidence type="ECO:0000313" key="3">
    <source>
        <dbReference type="Proteomes" id="UP001642360"/>
    </source>
</evidence>
<name>A0ABC8QS25_9AQUA</name>
<dbReference type="Proteomes" id="UP001642360">
    <property type="component" value="Unassembled WGS sequence"/>
</dbReference>
<sequence length="56" mass="6372">KRIGVGGEEQLEMPPFDDSGTMIIPKPQVVLERRVMRGEEEILVHWTSPQIPCGRE</sequence>
<feature type="non-terminal residue" evidence="2">
    <location>
        <position position="1"/>
    </location>
</feature>
<evidence type="ECO:0000313" key="2">
    <source>
        <dbReference type="EMBL" id="CAK9135524.1"/>
    </source>
</evidence>
<proteinExistence type="predicted"/>
<gene>
    <name evidence="2" type="ORF">ILEXP_LOCUS2477</name>
</gene>
<evidence type="ECO:0000256" key="1">
    <source>
        <dbReference type="SAM" id="MobiDB-lite"/>
    </source>
</evidence>
<accession>A0ABC8QS25</accession>
<keyword evidence="3" id="KW-1185">Reference proteome</keyword>